<name>B1M5Z4_METRJ</name>
<dbReference type="GeneID" id="6140692"/>
<sequence length="413" mass="43100">MAGPASGTPSDTAALPGGLVAAVRPLDGAAPWVPAWRALGPASLIRNPFYEAGYALAAREAFGAGVRLLLVADQSPEAPGARLVAAWPFRSSRRRWGVPLPLLMGWTHGYAPFGAPLLDGAAPEAALAGLLAAPGALGLPPRLLLPNAPADGPLPELLAARGGRRAAYWPHDRGLLDLTGLGPEARAAYLGHLSGQRRRKLRRARARLEAAGPVTFDILAAPDALGPALEAHVALEAAGWKGEAGTSLAQRPAEVAFLRAALADLSADLGADRGAADGVRIARLRRGDRLLASLILPVTGREAWVLKIANDETRPETAPGVQLVHRLTEAVAAGDWPIDRIDSCAPPGFALGTTFWSARRPIAHLLVEAGRDPLFPVARILERAREGVARARVTIRSGRSAPAAPASPPRRGP</sequence>
<organism evidence="2 3">
    <name type="scientific">Methylobacterium radiotolerans (strain ATCC 27329 / DSM 1819 / JCM 2831 / NBRC 15690 / NCIMB 10815 / 0-1)</name>
    <dbReference type="NCBI Taxonomy" id="426355"/>
    <lineage>
        <taxon>Bacteria</taxon>
        <taxon>Pseudomonadati</taxon>
        <taxon>Pseudomonadota</taxon>
        <taxon>Alphaproteobacteria</taxon>
        <taxon>Hyphomicrobiales</taxon>
        <taxon>Methylobacteriaceae</taxon>
        <taxon>Methylobacterium</taxon>
    </lineage>
</organism>
<dbReference type="EMBL" id="CP001001">
    <property type="protein sequence ID" value="ACB26591.1"/>
    <property type="molecule type" value="Genomic_DNA"/>
</dbReference>
<dbReference type="Proteomes" id="UP000006589">
    <property type="component" value="Chromosome"/>
</dbReference>
<gene>
    <name evidence="2" type="ordered locus">Mrad2831_4625</name>
</gene>
<evidence type="ECO:0000313" key="2">
    <source>
        <dbReference type="EMBL" id="ACB26591.1"/>
    </source>
</evidence>
<dbReference type="eggNOG" id="COG5653">
    <property type="taxonomic scope" value="Bacteria"/>
</dbReference>
<dbReference type="InterPro" id="IPR016181">
    <property type="entry name" value="Acyl_CoA_acyltransferase"/>
</dbReference>
<evidence type="ECO:0000313" key="3">
    <source>
        <dbReference type="Proteomes" id="UP000006589"/>
    </source>
</evidence>
<accession>B1M5Z4</accession>
<dbReference type="OrthoDB" id="213519at2"/>
<reference evidence="2 3" key="1">
    <citation type="submission" date="2008-03" db="EMBL/GenBank/DDBJ databases">
        <title>Complete sequence of chromosome of Methylobacterium radiotolerans JCM 2831.</title>
        <authorList>
            <consortium name="US DOE Joint Genome Institute"/>
            <person name="Copeland A."/>
            <person name="Lucas S."/>
            <person name="Lapidus A."/>
            <person name="Glavina del Rio T."/>
            <person name="Dalin E."/>
            <person name="Tice H."/>
            <person name="Bruce D."/>
            <person name="Goodwin L."/>
            <person name="Pitluck S."/>
            <person name="Kiss H."/>
            <person name="Brettin T."/>
            <person name="Detter J.C."/>
            <person name="Han C."/>
            <person name="Kuske C.R."/>
            <person name="Schmutz J."/>
            <person name="Larimer F."/>
            <person name="Land M."/>
            <person name="Hauser L."/>
            <person name="Kyrpides N."/>
            <person name="Mikhailova N."/>
            <person name="Marx C.J."/>
            <person name="Richardson P."/>
        </authorList>
    </citation>
    <scope>NUCLEOTIDE SEQUENCE [LARGE SCALE GENOMIC DNA]</scope>
    <source>
        <strain evidence="3">ATCC 27329 / DSM 1819 / JCM 2831 / NBRC 15690 / NCIMB 10815 / 0-1</strain>
    </source>
</reference>
<proteinExistence type="predicted"/>
<dbReference type="Pfam" id="PF13480">
    <property type="entry name" value="Acetyltransf_6"/>
    <property type="match status" value="1"/>
</dbReference>
<protein>
    <recommendedName>
        <fullName evidence="1">BioF2-like acetyltransferase domain-containing protein</fullName>
    </recommendedName>
</protein>
<dbReference type="STRING" id="426355.Mrad2831_4625"/>
<dbReference type="InterPro" id="IPR038740">
    <property type="entry name" value="BioF2-like_GNAT_dom"/>
</dbReference>
<dbReference type="SUPFAM" id="SSF55729">
    <property type="entry name" value="Acyl-CoA N-acyltransferases (Nat)"/>
    <property type="match status" value="1"/>
</dbReference>
<dbReference type="PATRIC" id="fig|426355.14.peg.4706"/>
<evidence type="ECO:0000259" key="1">
    <source>
        <dbReference type="Pfam" id="PF13480"/>
    </source>
</evidence>
<dbReference type="RefSeq" id="WP_012321544.1">
    <property type="nucleotide sequence ID" value="NC_010505.1"/>
</dbReference>
<dbReference type="AlphaFoldDB" id="B1M5Z4"/>
<dbReference type="KEGG" id="mrd:Mrad2831_4625"/>
<dbReference type="HOGENOM" id="CLU_051159_1_0_5"/>
<feature type="domain" description="BioF2-like acetyltransferase" evidence="1">
    <location>
        <begin position="196"/>
        <end position="334"/>
    </location>
</feature>